<feature type="transmembrane region" description="Helical" evidence="5">
    <location>
        <begin position="328"/>
        <end position="354"/>
    </location>
</feature>
<proteinExistence type="predicted"/>
<feature type="transmembrane region" description="Helical" evidence="5">
    <location>
        <begin position="287"/>
        <end position="308"/>
    </location>
</feature>
<accession>A0AAV7Y8H4</accession>
<protein>
    <submittedName>
        <fullName evidence="7">Transmembrane protein</fullName>
    </submittedName>
</protein>
<evidence type="ECO:0000256" key="5">
    <source>
        <dbReference type="SAM" id="Phobius"/>
    </source>
</evidence>
<comment type="subcellular location">
    <subcellularLocation>
        <location evidence="1">Membrane</location>
        <topology evidence="1">Multi-pass membrane protein</topology>
    </subcellularLocation>
</comment>
<dbReference type="PANTHER" id="PTHR31918:SF1">
    <property type="entry name" value="TRANSMEMBRANE PROTEIN 181"/>
    <property type="match status" value="1"/>
</dbReference>
<dbReference type="GO" id="GO:0016020">
    <property type="term" value="C:membrane"/>
    <property type="evidence" value="ECO:0007669"/>
    <property type="project" value="UniProtKB-SubCell"/>
</dbReference>
<feature type="transmembrane region" description="Helical" evidence="5">
    <location>
        <begin position="255"/>
        <end position="275"/>
    </location>
</feature>
<feature type="transmembrane region" description="Helical" evidence="5">
    <location>
        <begin position="31"/>
        <end position="49"/>
    </location>
</feature>
<feature type="transmembrane region" description="Helical" evidence="5">
    <location>
        <begin position="366"/>
        <end position="386"/>
    </location>
</feature>
<feature type="domain" description="Wntless-like transmembrane" evidence="6">
    <location>
        <begin position="179"/>
        <end position="420"/>
    </location>
</feature>
<name>A0AAV7Y8H4_9EUKA</name>
<keyword evidence="2 5" id="KW-0812">Transmembrane</keyword>
<evidence type="ECO:0000313" key="8">
    <source>
        <dbReference type="Proteomes" id="UP001146793"/>
    </source>
</evidence>
<dbReference type="Pfam" id="PF06664">
    <property type="entry name" value="WLS-like_TM"/>
    <property type="match status" value="1"/>
</dbReference>
<gene>
    <name evidence="7" type="ORF">M0812_29186</name>
</gene>
<evidence type="ECO:0000259" key="6">
    <source>
        <dbReference type="Pfam" id="PF06664"/>
    </source>
</evidence>
<keyword evidence="3 5" id="KW-1133">Transmembrane helix</keyword>
<comment type="caution">
    <text evidence="7">The sequence shown here is derived from an EMBL/GenBank/DDBJ whole genome shotgun (WGS) entry which is preliminary data.</text>
</comment>
<feature type="transmembrane region" description="Helical" evidence="5">
    <location>
        <begin position="188"/>
        <end position="205"/>
    </location>
</feature>
<evidence type="ECO:0000256" key="3">
    <source>
        <dbReference type="ARBA" id="ARBA00022989"/>
    </source>
</evidence>
<dbReference type="InterPro" id="IPR047843">
    <property type="entry name" value="WLS-like_TM"/>
</dbReference>
<dbReference type="GO" id="GO:0015643">
    <property type="term" value="F:toxic substance binding"/>
    <property type="evidence" value="ECO:0007669"/>
    <property type="project" value="InterPro"/>
</dbReference>
<dbReference type="Proteomes" id="UP001146793">
    <property type="component" value="Unassembled WGS sequence"/>
</dbReference>
<evidence type="ECO:0000256" key="2">
    <source>
        <dbReference type="ARBA" id="ARBA00022692"/>
    </source>
</evidence>
<keyword evidence="4 5" id="KW-0472">Membrane</keyword>
<sequence>MIDNDIRQYATLTTEDITMRYEQFSNKKARIFYFSFIIICVVCILMSIVSPESLVTYEQVFEKNEQNKIKFIKDLGKFEPLNQELIIESVLVNKFNSEINQEVDFDLHISGYDGSKWVKLEKYQEIKRSVECKKKSNCTSEILVYEPFIKYHNYSIQLEVTPIKEDFFDKIYLRWIYFNSSFSILECLIRYFFLIITCVVIVLFTRTMSNIPWEFFTTEQKWMLPMLFILILFNNPFFPLCLVESTWSFTILDMIFLAIQFCTMETFWLIIIDSYNYTKRQRTFRKFYLVKIIFISIFFLTISTILIWAQVYEKNDAINKNLDTIPGFIFLMIISILCMLIYLVWILILGFNGIFGAKSERRKRKIVFMFWFILLNTLFMGVNFITGLIRRVNGSTEIFFTVFITINVYYLFLFYAFLPTPELISQIQKGYNLIDTTHNSYYDNYTNEKNKEPIIEEIPITDDKNQNSSEN</sequence>
<feature type="transmembrane region" description="Helical" evidence="5">
    <location>
        <begin position="226"/>
        <end position="249"/>
    </location>
</feature>
<evidence type="ECO:0000256" key="4">
    <source>
        <dbReference type="ARBA" id="ARBA00023136"/>
    </source>
</evidence>
<dbReference type="AlphaFoldDB" id="A0AAV7Y8H4"/>
<feature type="transmembrane region" description="Helical" evidence="5">
    <location>
        <begin position="398"/>
        <end position="418"/>
    </location>
</feature>
<evidence type="ECO:0000313" key="7">
    <source>
        <dbReference type="EMBL" id="KAJ3424465.1"/>
    </source>
</evidence>
<dbReference type="PANTHER" id="PTHR31918">
    <property type="entry name" value="TRANSMEMBRANE PROTEIN 181"/>
    <property type="match status" value="1"/>
</dbReference>
<dbReference type="EMBL" id="JANTQA010000072">
    <property type="protein sequence ID" value="KAJ3424465.1"/>
    <property type="molecule type" value="Genomic_DNA"/>
</dbReference>
<dbReference type="InterPro" id="IPR040416">
    <property type="entry name" value="TMEM181"/>
</dbReference>
<organism evidence="7 8">
    <name type="scientific">Anaeramoeba flamelloides</name>
    <dbReference type="NCBI Taxonomy" id="1746091"/>
    <lineage>
        <taxon>Eukaryota</taxon>
        <taxon>Metamonada</taxon>
        <taxon>Anaeramoebidae</taxon>
        <taxon>Anaeramoeba</taxon>
    </lineage>
</organism>
<evidence type="ECO:0000256" key="1">
    <source>
        <dbReference type="ARBA" id="ARBA00004141"/>
    </source>
</evidence>
<reference evidence="7" key="1">
    <citation type="submission" date="2022-08" db="EMBL/GenBank/DDBJ databases">
        <title>Novel sulphate-reducing endosymbionts in the free-living metamonad Anaeramoeba.</title>
        <authorList>
            <person name="Jerlstrom-Hultqvist J."/>
            <person name="Cepicka I."/>
            <person name="Gallot-Lavallee L."/>
            <person name="Salas-Leiva D."/>
            <person name="Curtis B.A."/>
            <person name="Zahonova K."/>
            <person name="Pipaliya S."/>
            <person name="Dacks J."/>
            <person name="Roger A.J."/>
        </authorList>
    </citation>
    <scope>NUCLEOTIDE SEQUENCE</scope>
    <source>
        <strain evidence="7">Busselton2</strain>
    </source>
</reference>